<gene>
    <name evidence="3" type="ORF">CDEB00056_LOCUS14592</name>
</gene>
<dbReference type="EMBL" id="HBIO01018983">
    <property type="protein sequence ID" value="CAE0469739.1"/>
    <property type="molecule type" value="Transcribed_RNA"/>
</dbReference>
<reference evidence="3" key="1">
    <citation type="submission" date="2021-01" db="EMBL/GenBank/DDBJ databases">
        <authorList>
            <person name="Corre E."/>
            <person name="Pelletier E."/>
            <person name="Niang G."/>
            <person name="Scheremetjew M."/>
            <person name="Finn R."/>
            <person name="Kale V."/>
            <person name="Holt S."/>
            <person name="Cochrane G."/>
            <person name="Meng A."/>
            <person name="Brown T."/>
            <person name="Cohen L."/>
        </authorList>
    </citation>
    <scope>NUCLEOTIDE SEQUENCE</scope>
    <source>
        <strain evidence="3">MM31A-1</strain>
    </source>
</reference>
<feature type="region of interest" description="Disordered" evidence="1">
    <location>
        <begin position="261"/>
        <end position="282"/>
    </location>
</feature>
<feature type="compositionally biased region" description="Low complexity" evidence="1">
    <location>
        <begin position="268"/>
        <end position="282"/>
    </location>
</feature>
<sequence>MNTTHTLYLFVCFIISKTVKMMFRLALISTLFVSASALSGPTESVEGKKIMSKARELNGQYEEDLSWMTKFSMKFQSCHSIHSWGGEAGGGGQEDGVAHGSQHLVNFALCPSGQKSCSGGGEYVVELSEFVQAYTEAKKESEEAQCEAVQESCNCNYYDDEDVCFSGCYSKAGLDFCVEDENEFEIEDYLECKEAEFQNNYYQAYYIGPVCSSNGKAIHLELFTDESCSIAAKSGTYEKYNYSASLPYSKQSMVSNDLVSCKQENDDNNNNNGDDANANNNNNGNYYNEEPEVVEMCEQLYEEAAKCEKNLKYKNSAYRDTGSCDYIQKVLPALERVYHKNGGGGAATGFAIFFGLSTVAASAAAYYFFSKVERSTVDLASKEGNSFA</sequence>
<keyword evidence="2" id="KW-1133">Transmembrane helix</keyword>
<keyword evidence="2" id="KW-0472">Membrane</keyword>
<accession>A0A7S3Q915</accession>
<organism evidence="3">
    <name type="scientific">Chaetoceros debilis</name>
    <dbReference type="NCBI Taxonomy" id="122233"/>
    <lineage>
        <taxon>Eukaryota</taxon>
        <taxon>Sar</taxon>
        <taxon>Stramenopiles</taxon>
        <taxon>Ochrophyta</taxon>
        <taxon>Bacillariophyta</taxon>
        <taxon>Coscinodiscophyceae</taxon>
        <taxon>Chaetocerotophycidae</taxon>
        <taxon>Chaetocerotales</taxon>
        <taxon>Chaetocerotaceae</taxon>
        <taxon>Chaetoceros</taxon>
    </lineage>
</organism>
<keyword evidence="2" id="KW-0812">Transmembrane</keyword>
<evidence type="ECO:0000256" key="1">
    <source>
        <dbReference type="SAM" id="MobiDB-lite"/>
    </source>
</evidence>
<name>A0A7S3Q915_9STRA</name>
<feature type="transmembrane region" description="Helical" evidence="2">
    <location>
        <begin position="346"/>
        <end position="369"/>
    </location>
</feature>
<protein>
    <submittedName>
        <fullName evidence="3">Uncharacterized protein</fullName>
    </submittedName>
</protein>
<evidence type="ECO:0000313" key="3">
    <source>
        <dbReference type="EMBL" id="CAE0469739.1"/>
    </source>
</evidence>
<proteinExistence type="predicted"/>
<dbReference type="AlphaFoldDB" id="A0A7S3Q915"/>
<evidence type="ECO:0000256" key="2">
    <source>
        <dbReference type="SAM" id="Phobius"/>
    </source>
</evidence>